<dbReference type="Pfam" id="PF02743">
    <property type="entry name" value="dCache_1"/>
    <property type="match status" value="1"/>
</dbReference>
<dbReference type="Pfam" id="PF13188">
    <property type="entry name" value="PAS_8"/>
    <property type="match status" value="1"/>
</dbReference>
<evidence type="ECO:0000256" key="2">
    <source>
        <dbReference type="ARBA" id="ARBA00012528"/>
    </source>
</evidence>
<dbReference type="CDD" id="cd00130">
    <property type="entry name" value="PAS"/>
    <property type="match status" value="1"/>
</dbReference>
<comment type="caution">
    <text evidence="11">The sequence shown here is derived from an EMBL/GenBank/DDBJ whole genome shotgun (WGS) entry which is preliminary data.</text>
</comment>
<evidence type="ECO:0000256" key="6">
    <source>
        <dbReference type="ARBA" id="ARBA00023136"/>
    </source>
</evidence>
<keyword evidence="5 8" id="KW-1133">Transmembrane helix</keyword>
<dbReference type="InterPro" id="IPR000014">
    <property type="entry name" value="PAS"/>
</dbReference>
<dbReference type="InterPro" id="IPR035965">
    <property type="entry name" value="PAS-like_dom_sf"/>
</dbReference>
<evidence type="ECO:0000313" key="11">
    <source>
        <dbReference type="EMBL" id="GAA0489442.1"/>
    </source>
</evidence>
<dbReference type="PROSITE" id="PS50112">
    <property type="entry name" value="PAS"/>
    <property type="match status" value="1"/>
</dbReference>
<keyword evidence="4 8" id="KW-0812">Transmembrane</keyword>
<dbReference type="EC" id="2.7.7.65" evidence="2"/>
<dbReference type="CDD" id="cd12914">
    <property type="entry name" value="PDC1_DGC_like"/>
    <property type="match status" value="1"/>
</dbReference>
<dbReference type="CDD" id="cd12915">
    <property type="entry name" value="PDC2_DGC_like"/>
    <property type="match status" value="1"/>
</dbReference>
<dbReference type="SMART" id="SM00091">
    <property type="entry name" value="PAS"/>
    <property type="match status" value="1"/>
</dbReference>
<dbReference type="InterPro" id="IPR043128">
    <property type="entry name" value="Rev_trsase/Diguanyl_cyclase"/>
</dbReference>
<dbReference type="InterPro" id="IPR000160">
    <property type="entry name" value="GGDEF_dom"/>
</dbReference>
<proteinExistence type="predicted"/>
<dbReference type="NCBIfam" id="TIGR00229">
    <property type="entry name" value="sensory_box"/>
    <property type="match status" value="1"/>
</dbReference>
<dbReference type="InterPro" id="IPR050469">
    <property type="entry name" value="Diguanylate_Cyclase"/>
</dbReference>
<dbReference type="PANTHER" id="PTHR45138">
    <property type="entry name" value="REGULATORY COMPONENTS OF SENSORY TRANSDUCTION SYSTEM"/>
    <property type="match status" value="1"/>
</dbReference>
<organism evidence="11 12">
    <name type="scientific">Pigmentiphaga daeguensis</name>
    <dbReference type="NCBI Taxonomy" id="414049"/>
    <lineage>
        <taxon>Bacteria</taxon>
        <taxon>Pseudomonadati</taxon>
        <taxon>Pseudomonadota</taxon>
        <taxon>Betaproteobacteria</taxon>
        <taxon>Burkholderiales</taxon>
        <taxon>Alcaligenaceae</taxon>
        <taxon>Pigmentiphaga</taxon>
    </lineage>
</organism>
<dbReference type="SUPFAM" id="SSF55073">
    <property type="entry name" value="Nucleotide cyclase"/>
    <property type="match status" value="1"/>
</dbReference>
<reference evidence="11 12" key="1">
    <citation type="journal article" date="2019" name="Int. J. Syst. Evol. Microbiol.">
        <title>The Global Catalogue of Microorganisms (GCM) 10K type strain sequencing project: providing services to taxonomists for standard genome sequencing and annotation.</title>
        <authorList>
            <consortium name="The Broad Institute Genomics Platform"/>
            <consortium name="The Broad Institute Genome Sequencing Center for Infectious Disease"/>
            <person name="Wu L."/>
            <person name="Ma J."/>
        </authorList>
    </citation>
    <scope>NUCLEOTIDE SEQUENCE [LARGE SCALE GENOMIC DNA]</scope>
    <source>
        <strain evidence="11 12">JCM 14330</strain>
    </source>
</reference>
<gene>
    <name evidence="11" type="ORF">GCM10009097_01070</name>
</gene>
<dbReference type="Pfam" id="PF00990">
    <property type="entry name" value="GGDEF"/>
    <property type="match status" value="1"/>
</dbReference>
<evidence type="ECO:0000256" key="5">
    <source>
        <dbReference type="ARBA" id="ARBA00022989"/>
    </source>
</evidence>
<feature type="domain" description="PAS" evidence="9">
    <location>
        <begin position="316"/>
        <end position="370"/>
    </location>
</feature>
<evidence type="ECO:0000313" key="12">
    <source>
        <dbReference type="Proteomes" id="UP001501706"/>
    </source>
</evidence>
<dbReference type="NCBIfam" id="TIGR00254">
    <property type="entry name" value="GGDEF"/>
    <property type="match status" value="1"/>
</dbReference>
<evidence type="ECO:0000259" key="9">
    <source>
        <dbReference type="PROSITE" id="PS50112"/>
    </source>
</evidence>
<dbReference type="CDD" id="cd01949">
    <property type="entry name" value="GGDEF"/>
    <property type="match status" value="1"/>
</dbReference>
<dbReference type="PANTHER" id="PTHR45138:SF9">
    <property type="entry name" value="DIGUANYLATE CYCLASE DGCM-RELATED"/>
    <property type="match status" value="1"/>
</dbReference>
<dbReference type="RefSeq" id="WP_132978769.1">
    <property type="nucleotide sequence ID" value="NZ_BAAAEN010000001.1"/>
</dbReference>
<dbReference type="PROSITE" id="PS50887">
    <property type="entry name" value="GGDEF"/>
    <property type="match status" value="1"/>
</dbReference>
<evidence type="ECO:0000256" key="1">
    <source>
        <dbReference type="ARBA" id="ARBA00004651"/>
    </source>
</evidence>
<dbReference type="Proteomes" id="UP001501706">
    <property type="component" value="Unassembled WGS sequence"/>
</dbReference>
<evidence type="ECO:0000256" key="8">
    <source>
        <dbReference type="SAM" id="Phobius"/>
    </source>
</evidence>
<evidence type="ECO:0000256" key="4">
    <source>
        <dbReference type="ARBA" id="ARBA00022692"/>
    </source>
</evidence>
<feature type="transmembrane region" description="Helical" evidence="8">
    <location>
        <begin position="278"/>
        <end position="299"/>
    </location>
</feature>
<keyword evidence="6 8" id="KW-0472">Membrane</keyword>
<comment type="catalytic activity">
    <reaction evidence="7">
        <text>2 GTP = 3',3'-c-di-GMP + 2 diphosphate</text>
        <dbReference type="Rhea" id="RHEA:24898"/>
        <dbReference type="ChEBI" id="CHEBI:33019"/>
        <dbReference type="ChEBI" id="CHEBI:37565"/>
        <dbReference type="ChEBI" id="CHEBI:58805"/>
        <dbReference type="EC" id="2.7.7.65"/>
    </reaction>
</comment>
<feature type="domain" description="GGDEF" evidence="10">
    <location>
        <begin position="474"/>
        <end position="610"/>
    </location>
</feature>
<dbReference type="InterPro" id="IPR029787">
    <property type="entry name" value="Nucleotide_cyclase"/>
</dbReference>
<dbReference type="EMBL" id="BAAAEN010000001">
    <property type="protein sequence ID" value="GAA0489442.1"/>
    <property type="molecule type" value="Genomic_DNA"/>
</dbReference>
<evidence type="ECO:0000256" key="7">
    <source>
        <dbReference type="ARBA" id="ARBA00034247"/>
    </source>
</evidence>
<evidence type="ECO:0000256" key="3">
    <source>
        <dbReference type="ARBA" id="ARBA00022475"/>
    </source>
</evidence>
<accession>A0ABN1B417</accession>
<dbReference type="SUPFAM" id="SSF55785">
    <property type="entry name" value="PYP-like sensor domain (PAS domain)"/>
    <property type="match status" value="1"/>
</dbReference>
<dbReference type="InterPro" id="IPR033479">
    <property type="entry name" value="dCache_1"/>
</dbReference>
<dbReference type="Gene3D" id="3.30.70.270">
    <property type="match status" value="1"/>
</dbReference>
<evidence type="ECO:0000259" key="10">
    <source>
        <dbReference type="PROSITE" id="PS50887"/>
    </source>
</evidence>
<keyword evidence="3" id="KW-1003">Cell membrane</keyword>
<dbReference type="Gene3D" id="3.30.450.20">
    <property type="entry name" value="PAS domain"/>
    <property type="match status" value="3"/>
</dbReference>
<dbReference type="SMART" id="SM00267">
    <property type="entry name" value="GGDEF"/>
    <property type="match status" value="1"/>
</dbReference>
<protein>
    <recommendedName>
        <fullName evidence="2">diguanylate cyclase</fullName>
        <ecNumber evidence="2">2.7.7.65</ecNumber>
    </recommendedName>
</protein>
<comment type="subcellular location">
    <subcellularLocation>
        <location evidence="1">Cell membrane</location>
        <topology evidence="1">Multi-pass membrane protein</topology>
    </subcellularLocation>
</comment>
<name>A0ABN1B417_9BURK</name>
<sequence length="619" mass="68962">MRWLTLWATLVVACFGLVCAAALYDTRQDAKRAAREATVNLGRVVADGIGRDIELVDLSLQSMLNGLRLAEAEGLDPYRRHQLLFGSLPQMRGVGTMVVLDTEGRMLTDSKSVQPRGVEFSQRDYFRVHKEASDVGLFVSRPFFSRLTNMWSIAISRRVTRSDGSFGGVVVSTLRISHLENQFRQLDLRQNGSIMLLRADGSVMARFPAVQGLLGKQLTDLELFKRYPASDSGSYEAVSATDGVTRLYSFTAVEPPLPLIVLVGMADSDIYAAWRNKAGIIAILTLLLCMGTMVLVWMLRREFALRLAAERSALRSEARYRVLAENSADIIALCRADGTVTYISPAIKDVLGWVPGDIEGRNIDDFVRADYVPLFSGDEQSWPRMLTFPARHRDSSWSWLEASVKRLPPEMGDERCILNIRDVSRRKKAEEALEAENAQLLAMAATDGLTNLSNRRRFDEALEREWRRAAREESSLALLLIDADHFKALNDHYGHQHGDQYLRTIAQVIQANIRRPADMAARYGGEEFAVLLPKTDIDGAYLIAENIRKATLDARIPHLKSEQGVMTVSIGVDAMVPGHGTTAALLVRQADAALYAAKRQGRNRTCVYEPQQGSMSRSV</sequence>
<keyword evidence="12" id="KW-1185">Reference proteome</keyword>